<sequence length="66" mass="7472">MSRHTAKHDGTVIAWQPHERGGGSELRPQQADNLYVTKGQLQREWWIANDLDRDPHAGTLDDANLP</sequence>
<comment type="caution">
    <text evidence="2">The sequence shown here is derived from an EMBL/GenBank/DDBJ whole genome shotgun (WGS) entry which is preliminary data.</text>
</comment>
<organism evidence="2 3">
    <name type="scientific">Plantactinospora endophytica</name>
    <dbReference type="NCBI Taxonomy" id="673535"/>
    <lineage>
        <taxon>Bacteria</taxon>
        <taxon>Bacillati</taxon>
        <taxon>Actinomycetota</taxon>
        <taxon>Actinomycetes</taxon>
        <taxon>Micromonosporales</taxon>
        <taxon>Micromonosporaceae</taxon>
        <taxon>Plantactinospora</taxon>
    </lineage>
</organism>
<evidence type="ECO:0000256" key="1">
    <source>
        <dbReference type="SAM" id="MobiDB-lite"/>
    </source>
</evidence>
<reference evidence="2 3" key="1">
    <citation type="submission" date="2021-01" db="EMBL/GenBank/DDBJ databases">
        <title>Whole genome shotgun sequence of Plantactinospora endophytica NBRC 110450.</title>
        <authorList>
            <person name="Komaki H."/>
            <person name="Tamura T."/>
        </authorList>
    </citation>
    <scope>NUCLEOTIDE SEQUENCE [LARGE SCALE GENOMIC DNA]</scope>
    <source>
        <strain evidence="2 3">NBRC 110450</strain>
    </source>
</reference>
<name>A0ABQ4EF38_9ACTN</name>
<accession>A0ABQ4EF38</accession>
<gene>
    <name evidence="2" type="ORF">Pen02_82260</name>
</gene>
<dbReference type="Proteomes" id="UP000646749">
    <property type="component" value="Unassembled WGS sequence"/>
</dbReference>
<keyword evidence="3" id="KW-1185">Reference proteome</keyword>
<evidence type="ECO:0000313" key="2">
    <source>
        <dbReference type="EMBL" id="GIG93290.1"/>
    </source>
</evidence>
<evidence type="ECO:0000313" key="3">
    <source>
        <dbReference type="Proteomes" id="UP000646749"/>
    </source>
</evidence>
<proteinExistence type="predicted"/>
<feature type="region of interest" description="Disordered" evidence="1">
    <location>
        <begin position="1"/>
        <end position="29"/>
    </location>
</feature>
<dbReference type="EMBL" id="BONW01000057">
    <property type="protein sequence ID" value="GIG93290.1"/>
    <property type="molecule type" value="Genomic_DNA"/>
</dbReference>
<protein>
    <submittedName>
        <fullName evidence="2">Uncharacterized protein</fullName>
    </submittedName>
</protein>